<protein>
    <submittedName>
        <fullName evidence="2">Uncharacterized protein</fullName>
    </submittedName>
</protein>
<organism evidence="2">
    <name type="scientific">Myoviridae sp. ctjz83</name>
    <dbReference type="NCBI Taxonomy" id="2826083"/>
    <lineage>
        <taxon>Viruses</taxon>
        <taxon>Duplodnaviria</taxon>
        <taxon>Heunggongvirae</taxon>
        <taxon>Uroviricota</taxon>
        <taxon>Caudoviricetes</taxon>
    </lineage>
</organism>
<name>A0A8D9UHF8_9CAUD</name>
<evidence type="ECO:0000313" key="2">
    <source>
        <dbReference type="EMBL" id="DAD55480.1"/>
    </source>
</evidence>
<dbReference type="EMBL" id="BK014725">
    <property type="protein sequence ID" value="DAD55480.1"/>
    <property type="molecule type" value="Genomic_DNA"/>
</dbReference>
<sequence>MVGTAWGSLLHQRPPKQRSRCQCSSESPAPALRCHPALDVSSFSSVSTPRVCRAAFNCSNSASCFAFTSLAFSV</sequence>
<evidence type="ECO:0000256" key="1">
    <source>
        <dbReference type="SAM" id="MobiDB-lite"/>
    </source>
</evidence>
<reference evidence="2" key="1">
    <citation type="journal article" date="2021" name="Proc. Natl. Acad. Sci. U.S.A.">
        <title>A Catalog of Tens of Thousands of Viruses from Human Metagenomes Reveals Hidden Associations with Chronic Diseases.</title>
        <authorList>
            <person name="Tisza M.J."/>
            <person name="Buck C.B."/>
        </authorList>
    </citation>
    <scope>NUCLEOTIDE SEQUENCE</scope>
    <source>
        <strain evidence="2">Ctjz83</strain>
    </source>
</reference>
<feature type="region of interest" description="Disordered" evidence="1">
    <location>
        <begin position="1"/>
        <end position="30"/>
    </location>
</feature>
<accession>A0A8D9UHF8</accession>
<proteinExistence type="predicted"/>